<keyword evidence="4" id="KW-1185">Reference proteome</keyword>
<dbReference type="EMBL" id="PTJD01000002">
    <property type="protein sequence ID" value="PPK98116.1"/>
    <property type="molecule type" value="Genomic_DNA"/>
</dbReference>
<evidence type="ECO:0000256" key="2">
    <source>
        <dbReference type="SAM" id="SignalP"/>
    </source>
</evidence>
<gene>
    <name evidence="3" type="ORF">CLV92_102269</name>
</gene>
<accession>A0A2S6IV56</accession>
<feature type="compositionally biased region" description="Polar residues" evidence="1">
    <location>
        <begin position="201"/>
        <end position="213"/>
    </location>
</feature>
<comment type="caution">
    <text evidence="3">The sequence shown here is derived from an EMBL/GenBank/DDBJ whole genome shotgun (WGS) entry which is preliminary data.</text>
</comment>
<reference evidence="3 4" key="1">
    <citation type="submission" date="2018-02" db="EMBL/GenBank/DDBJ databases">
        <title>Genomic Encyclopedia of Archaeal and Bacterial Type Strains, Phase II (KMG-II): from individual species to whole genera.</title>
        <authorList>
            <person name="Goeker M."/>
        </authorList>
    </citation>
    <scope>NUCLEOTIDE SEQUENCE [LARGE SCALE GENOMIC DNA]</scope>
    <source>
        <strain evidence="3 4">DSM 22857</strain>
    </source>
</reference>
<dbReference type="RefSeq" id="WP_104431540.1">
    <property type="nucleotide sequence ID" value="NZ_PTJD01000002.1"/>
</dbReference>
<protein>
    <recommendedName>
        <fullName evidence="5">BNR repeat neuraminidase</fullName>
    </recommendedName>
</protein>
<evidence type="ECO:0000313" key="4">
    <source>
        <dbReference type="Proteomes" id="UP000239485"/>
    </source>
</evidence>
<name>A0A2S6IV56_9ACTN</name>
<proteinExistence type="predicted"/>
<sequence>MNRSLTTPTTHRLGGGLAALALGLSGLAAAASPAAAQTAPVVVLGGICTDGYLDGDTVAAARRADGSAQGFAKFRYSSQCGDRITYFEGAGTAWTRRSTTLVGDVVDVAADETGAYLLYVARDTATPRLVVARRAGDGTLTRLAVLATVTAGAPLDGRGSIVTTGGRWLAVWSQYTGTPGRYELRQAGTLGGRSATAAPLSVSTPTTAASSDTHPALALGPDGQPRLLWQRSVTGGQDLLLSVGAGTSWNPATRVAAGVRISAQHPSLDVAVTDRRTFASWTAVDWTPETSGERAIVASSGGGAWSTSTPLGDSYLGTWDAHLHSVSTAVFTAFGAGDEPPGGALMASRNGSAEWVVSEAPNAVPSSIDTFGVAALVYQRSGRSTALVFSGNRLYAVTG</sequence>
<evidence type="ECO:0000313" key="3">
    <source>
        <dbReference type="EMBL" id="PPK98116.1"/>
    </source>
</evidence>
<feature type="region of interest" description="Disordered" evidence="1">
    <location>
        <begin position="195"/>
        <end position="216"/>
    </location>
</feature>
<organism evidence="3 4">
    <name type="scientific">Kineococcus xinjiangensis</name>
    <dbReference type="NCBI Taxonomy" id="512762"/>
    <lineage>
        <taxon>Bacteria</taxon>
        <taxon>Bacillati</taxon>
        <taxon>Actinomycetota</taxon>
        <taxon>Actinomycetes</taxon>
        <taxon>Kineosporiales</taxon>
        <taxon>Kineosporiaceae</taxon>
        <taxon>Kineococcus</taxon>
    </lineage>
</organism>
<feature type="chain" id="PRO_5015703347" description="BNR repeat neuraminidase" evidence="2">
    <location>
        <begin position="31"/>
        <end position="399"/>
    </location>
</feature>
<dbReference type="AlphaFoldDB" id="A0A2S6IV56"/>
<feature type="signal peptide" evidence="2">
    <location>
        <begin position="1"/>
        <end position="30"/>
    </location>
</feature>
<evidence type="ECO:0000256" key="1">
    <source>
        <dbReference type="SAM" id="MobiDB-lite"/>
    </source>
</evidence>
<evidence type="ECO:0008006" key="5">
    <source>
        <dbReference type="Google" id="ProtNLM"/>
    </source>
</evidence>
<keyword evidence="2" id="KW-0732">Signal</keyword>
<dbReference type="Proteomes" id="UP000239485">
    <property type="component" value="Unassembled WGS sequence"/>
</dbReference>